<feature type="domain" description="ABC transmembrane type-1" evidence="10">
    <location>
        <begin position="17"/>
        <end position="205"/>
    </location>
</feature>
<dbReference type="RefSeq" id="WP_196273481.1">
    <property type="nucleotide sequence ID" value="NZ_JADQDO010000014.1"/>
</dbReference>
<evidence type="ECO:0000256" key="6">
    <source>
        <dbReference type="ARBA" id="ARBA00022970"/>
    </source>
</evidence>
<keyword evidence="6" id="KW-0029">Amino-acid transport</keyword>
<evidence type="ECO:0000259" key="10">
    <source>
        <dbReference type="PROSITE" id="PS50928"/>
    </source>
</evidence>
<sequence length="215" mass="23477">MKLEFLLEHLPMMMRATIVTIQLTLVTLVASTVFAIPLAIVRMREYTFGARMVAWYSALMRAVPTLVLLFFVYYGLPQIGVVIPAFVTALVGLSLSAIAYNLEIIRSGLMAVDRGQIEAARALGVPGWRIWWNIAIPQAVPVMVPTYLSNATLVLKGTSVASIITIPELTAVANEIVSETYRPFEILLGATAIYIVLGGVLTLAAQVASRQWQAK</sequence>
<dbReference type="AlphaFoldDB" id="A0A931FR90"/>
<dbReference type="PROSITE" id="PS50928">
    <property type="entry name" value="ABC_TM1"/>
    <property type="match status" value="1"/>
</dbReference>
<keyword evidence="8 9" id="KW-0472">Membrane</keyword>
<proteinExistence type="inferred from homology"/>
<dbReference type="InterPro" id="IPR000515">
    <property type="entry name" value="MetI-like"/>
</dbReference>
<dbReference type="Proteomes" id="UP000599312">
    <property type="component" value="Unassembled WGS sequence"/>
</dbReference>
<keyword evidence="5 9" id="KW-0812">Transmembrane</keyword>
<dbReference type="PANTHER" id="PTHR30614">
    <property type="entry name" value="MEMBRANE COMPONENT OF AMINO ACID ABC TRANSPORTER"/>
    <property type="match status" value="1"/>
</dbReference>
<dbReference type="Gene3D" id="1.10.3720.10">
    <property type="entry name" value="MetI-like"/>
    <property type="match status" value="1"/>
</dbReference>
<evidence type="ECO:0000256" key="5">
    <source>
        <dbReference type="ARBA" id="ARBA00022692"/>
    </source>
</evidence>
<dbReference type="InterPro" id="IPR043429">
    <property type="entry name" value="ArtM/GltK/GlnP/TcyL/YhdX-like"/>
</dbReference>
<protein>
    <submittedName>
        <fullName evidence="11">Amino acid ABC transporter permease</fullName>
    </submittedName>
</protein>
<accession>A0A931FR90</accession>
<evidence type="ECO:0000256" key="8">
    <source>
        <dbReference type="ARBA" id="ARBA00023136"/>
    </source>
</evidence>
<dbReference type="Pfam" id="PF00528">
    <property type="entry name" value="BPD_transp_1"/>
    <property type="match status" value="1"/>
</dbReference>
<evidence type="ECO:0000256" key="2">
    <source>
        <dbReference type="ARBA" id="ARBA00010072"/>
    </source>
</evidence>
<evidence type="ECO:0000256" key="1">
    <source>
        <dbReference type="ARBA" id="ARBA00004429"/>
    </source>
</evidence>
<feature type="transmembrane region" description="Helical" evidence="9">
    <location>
        <begin position="20"/>
        <end position="41"/>
    </location>
</feature>
<dbReference type="EMBL" id="JADQDO010000014">
    <property type="protein sequence ID" value="MBF9235492.1"/>
    <property type="molecule type" value="Genomic_DNA"/>
</dbReference>
<comment type="subcellular location">
    <subcellularLocation>
        <location evidence="1">Cell inner membrane</location>
        <topology evidence="1">Multi-pass membrane protein</topology>
    </subcellularLocation>
    <subcellularLocation>
        <location evidence="9">Cell membrane</location>
        <topology evidence="9">Multi-pass membrane protein</topology>
    </subcellularLocation>
</comment>
<dbReference type="GO" id="GO:0022857">
    <property type="term" value="F:transmembrane transporter activity"/>
    <property type="evidence" value="ECO:0007669"/>
    <property type="project" value="InterPro"/>
</dbReference>
<dbReference type="InterPro" id="IPR035906">
    <property type="entry name" value="MetI-like_sf"/>
</dbReference>
<evidence type="ECO:0000313" key="12">
    <source>
        <dbReference type="Proteomes" id="UP000599312"/>
    </source>
</evidence>
<evidence type="ECO:0000256" key="7">
    <source>
        <dbReference type="ARBA" id="ARBA00022989"/>
    </source>
</evidence>
<gene>
    <name evidence="11" type="ORF">I2H38_19195</name>
</gene>
<feature type="transmembrane region" description="Helical" evidence="9">
    <location>
        <begin position="53"/>
        <end position="73"/>
    </location>
</feature>
<dbReference type="NCBIfam" id="TIGR01726">
    <property type="entry name" value="HEQRo_perm_3TM"/>
    <property type="match status" value="1"/>
</dbReference>
<dbReference type="GO" id="GO:0043190">
    <property type="term" value="C:ATP-binding cassette (ABC) transporter complex"/>
    <property type="evidence" value="ECO:0007669"/>
    <property type="project" value="InterPro"/>
</dbReference>
<feature type="transmembrane region" description="Helical" evidence="9">
    <location>
        <begin position="79"/>
        <end position="100"/>
    </location>
</feature>
<dbReference type="InterPro" id="IPR010065">
    <property type="entry name" value="AA_ABC_transptr_permease_3TM"/>
</dbReference>
<keyword evidence="4" id="KW-1003">Cell membrane</keyword>
<reference evidence="11" key="1">
    <citation type="submission" date="2020-11" db="EMBL/GenBank/DDBJ databases">
        <authorList>
            <person name="Kim M.K."/>
        </authorList>
    </citation>
    <scope>NUCLEOTIDE SEQUENCE</scope>
    <source>
        <strain evidence="11">BT350</strain>
    </source>
</reference>
<organism evidence="11 12">
    <name type="scientific">Microvirga alba</name>
    <dbReference type="NCBI Taxonomy" id="2791025"/>
    <lineage>
        <taxon>Bacteria</taxon>
        <taxon>Pseudomonadati</taxon>
        <taxon>Pseudomonadota</taxon>
        <taxon>Alphaproteobacteria</taxon>
        <taxon>Hyphomicrobiales</taxon>
        <taxon>Methylobacteriaceae</taxon>
        <taxon>Microvirga</taxon>
    </lineage>
</organism>
<evidence type="ECO:0000313" key="11">
    <source>
        <dbReference type="EMBL" id="MBF9235492.1"/>
    </source>
</evidence>
<keyword evidence="3 9" id="KW-0813">Transport</keyword>
<dbReference type="CDD" id="cd06261">
    <property type="entry name" value="TM_PBP2"/>
    <property type="match status" value="1"/>
</dbReference>
<feature type="transmembrane region" description="Helical" evidence="9">
    <location>
        <begin position="186"/>
        <end position="208"/>
    </location>
</feature>
<dbReference type="GO" id="GO:0006865">
    <property type="term" value="P:amino acid transport"/>
    <property type="evidence" value="ECO:0007669"/>
    <property type="project" value="UniProtKB-KW"/>
</dbReference>
<name>A0A931FR90_9HYPH</name>
<dbReference type="PANTHER" id="PTHR30614:SF0">
    <property type="entry name" value="L-CYSTINE TRANSPORT SYSTEM PERMEASE PROTEIN TCYL"/>
    <property type="match status" value="1"/>
</dbReference>
<dbReference type="SUPFAM" id="SSF161098">
    <property type="entry name" value="MetI-like"/>
    <property type="match status" value="1"/>
</dbReference>
<evidence type="ECO:0000256" key="4">
    <source>
        <dbReference type="ARBA" id="ARBA00022475"/>
    </source>
</evidence>
<evidence type="ECO:0000256" key="3">
    <source>
        <dbReference type="ARBA" id="ARBA00022448"/>
    </source>
</evidence>
<keyword evidence="12" id="KW-1185">Reference proteome</keyword>
<evidence type="ECO:0000256" key="9">
    <source>
        <dbReference type="RuleBase" id="RU363032"/>
    </source>
</evidence>
<comment type="similarity">
    <text evidence="2">Belongs to the binding-protein-dependent transport system permease family. HisMQ subfamily.</text>
</comment>
<comment type="caution">
    <text evidence="11">The sequence shown here is derived from an EMBL/GenBank/DDBJ whole genome shotgun (WGS) entry which is preliminary data.</text>
</comment>
<keyword evidence="7 9" id="KW-1133">Transmembrane helix</keyword>